<dbReference type="PANTHER" id="PTHR31996:SF2">
    <property type="entry name" value="COILED-COIL DOMAIN-CONTAINING PROTEIN 115"/>
    <property type="match status" value="1"/>
</dbReference>
<dbReference type="Pfam" id="PF21730">
    <property type="entry name" value="Vma22_CCDC115"/>
    <property type="match status" value="2"/>
</dbReference>
<feature type="region of interest" description="Disordered" evidence="2">
    <location>
        <begin position="251"/>
        <end position="276"/>
    </location>
</feature>
<feature type="compositionally biased region" description="Basic and acidic residues" evidence="2">
    <location>
        <begin position="110"/>
        <end position="124"/>
    </location>
</feature>
<feature type="compositionally biased region" description="Low complexity" evidence="2">
    <location>
        <begin position="160"/>
        <end position="177"/>
    </location>
</feature>
<evidence type="ECO:0000256" key="1">
    <source>
        <dbReference type="ARBA" id="ARBA00093634"/>
    </source>
</evidence>
<dbReference type="GO" id="GO:1990871">
    <property type="term" value="C:Vma12-Vma22 assembly complex"/>
    <property type="evidence" value="ECO:0007669"/>
    <property type="project" value="TreeGrafter"/>
</dbReference>
<evidence type="ECO:0000256" key="2">
    <source>
        <dbReference type="SAM" id="MobiDB-lite"/>
    </source>
</evidence>
<accession>A0A9P6QF36</accession>
<feature type="region of interest" description="Disordered" evidence="2">
    <location>
        <begin position="96"/>
        <end position="178"/>
    </location>
</feature>
<dbReference type="EMBL" id="JAAAJA010000017">
    <property type="protein sequence ID" value="KAG0266476.1"/>
    <property type="molecule type" value="Genomic_DNA"/>
</dbReference>
<reference evidence="3" key="1">
    <citation type="journal article" date="2020" name="Fungal Divers.">
        <title>Resolving the Mortierellaceae phylogeny through synthesis of multi-gene phylogenetics and phylogenomics.</title>
        <authorList>
            <person name="Vandepol N."/>
            <person name="Liber J."/>
            <person name="Desiro A."/>
            <person name="Na H."/>
            <person name="Kennedy M."/>
            <person name="Barry K."/>
            <person name="Grigoriev I.V."/>
            <person name="Miller A.N."/>
            <person name="O'Donnell K."/>
            <person name="Stajich J.E."/>
            <person name="Bonito G."/>
        </authorList>
    </citation>
    <scope>NUCLEOTIDE SEQUENCE</scope>
    <source>
        <strain evidence="3">KOD948</strain>
    </source>
</reference>
<dbReference type="PANTHER" id="PTHR31996">
    <property type="entry name" value="COILED-COIL DOMAIN-CONTAINING PROTEIN 115"/>
    <property type="match status" value="1"/>
</dbReference>
<feature type="compositionally biased region" description="Polar residues" evidence="2">
    <location>
        <begin position="253"/>
        <end position="270"/>
    </location>
</feature>
<name>A0A9P6QF36_9FUNG</name>
<dbReference type="Proteomes" id="UP000726737">
    <property type="component" value="Unassembled WGS sequence"/>
</dbReference>
<dbReference type="GO" id="GO:0070072">
    <property type="term" value="P:vacuolar proton-transporting V-type ATPase complex assembly"/>
    <property type="evidence" value="ECO:0007669"/>
    <property type="project" value="InterPro"/>
</dbReference>
<keyword evidence="4" id="KW-1185">Reference proteome</keyword>
<dbReference type="OrthoDB" id="408631at2759"/>
<sequence>MPDVNIQLKDNIRHELDDLILQYMSLVDEHLAAFNRVSDQFQQGRELISQAKYIMGPKNVSADCYDHRMKALRGVTINGSTDIEIRDLLTERQRLAKAEQESNQGQEQRQGQDQKSEFNDHDQVQNHSGLRRRGVAAKGLESTRTADTLVEDDQKEMIGSKETVSSTTTTGSATLDTMGSSDISAAAVATAKKKKKERNPDPLLWFGVFVPASLRNAQSIFQKSLQDVVEMTAIRQRLFELEEKIIALEQAKDSSTASSHQQPILDSTTLKLDAAK</sequence>
<dbReference type="GO" id="GO:0051082">
    <property type="term" value="F:unfolded protein binding"/>
    <property type="evidence" value="ECO:0007669"/>
    <property type="project" value="TreeGrafter"/>
</dbReference>
<gene>
    <name evidence="3" type="ORF">BG011_002267</name>
</gene>
<evidence type="ECO:0000313" key="4">
    <source>
        <dbReference type="Proteomes" id="UP000726737"/>
    </source>
</evidence>
<dbReference type="InterPro" id="IPR040357">
    <property type="entry name" value="Vma22/CCDC115"/>
</dbReference>
<comment type="caution">
    <text evidence="3">The sequence shown here is derived from an EMBL/GenBank/DDBJ whole genome shotgun (WGS) entry which is preliminary data.</text>
</comment>
<evidence type="ECO:0000313" key="3">
    <source>
        <dbReference type="EMBL" id="KAG0266476.1"/>
    </source>
</evidence>
<dbReference type="AlphaFoldDB" id="A0A9P6QF36"/>
<protein>
    <recommendedName>
        <fullName evidence="1">Vacuolar ATPase assembly protein VMA22</fullName>
    </recommendedName>
</protein>
<proteinExistence type="predicted"/>
<organism evidence="3 4">
    <name type="scientific">Mortierella polycephala</name>
    <dbReference type="NCBI Taxonomy" id="41804"/>
    <lineage>
        <taxon>Eukaryota</taxon>
        <taxon>Fungi</taxon>
        <taxon>Fungi incertae sedis</taxon>
        <taxon>Mucoromycota</taxon>
        <taxon>Mortierellomycotina</taxon>
        <taxon>Mortierellomycetes</taxon>
        <taxon>Mortierellales</taxon>
        <taxon>Mortierellaceae</taxon>
        <taxon>Mortierella</taxon>
    </lineage>
</organism>